<accession>A0ABP9FV69</accession>
<evidence type="ECO:0000313" key="2">
    <source>
        <dbReference type="Proteomes" id="UP001501436"/>
    </source>
</evidence>
<name>A0ABP9FV69_9SPHI</name>
<dbReference type="RefSeq" id="WP_345330684.1">
    <property type="nucleotide sequence ID" value="NZ_BAABJI010000002.1"/>
</dbReference>
<organism evidence="1 2">
    <name type="scientific">Mucilaginibacter defluvii</name>
    <dbReference type="NCBI Taxonomy" id="1196019"/>
    <lineage>
        <taxon>Bacteria</taxon>
        <taxon>Pseudomonadati</taxon>
        <taxon>Bacteroidota</taxon>
        <taxon>Sphingobacteriia</taxon>
        <taxon>Sphingobacteriales</taxon>
        <taxon>Sphingobacteriaceae</taxon>
        <taxon>Mucilaginibacter</taxon>
    </lineage>
</organism>
<comment type="caution">
    <text evidence="1">The sequence shown here is derived from an EMBL/GenBank/DDBJ whole genome shotgun (WGS) entry which is preliminary data.</text>
</comment>
<reference evidence="2" key="1">
    <citation type="journal article" date="2019" name="Int. J. Syst. Evol. Microbiol.">
        <title>The Global Catalogue of Microorganisms (GCM) 10K type strain sequencing project: providing services to taxonomists for standard genome sequencing and annotation.</title>
        <authorList>
            <consortium name="The Broad Institute Genomics Platform"/>
            <consortium name="The Broad Institute Genome Sequencing Center for Infectious Disease"/>
            <person name="Wu L."/>
            <person name="Ma J."/>
        </authorList>
    </citation>
    <scope>NUCLEOTIDE SEQUENCE [LARGE SCALE GENOMIC DNA]</scope>
    <source>
        <strain evidence="2">JCM 18283</strain>
    </source>
</reference>
<keyword evidence="2" id="KW-1185">Reference proteome</keyword>
<dbReference type="EMBL" id="BAABJI010000002">
    <property type="protein sequence ID" value="GAA4914388.1"/>
    <property type="molecule type" value="Genomic_DNA"/>
</dbReference>
<evidence type="ECO:0000313" key="1">
    <source>
        <dbReference type="EMBL" id="GAA4914388.1"/>
    </source>
</evidence>
<sequence length="311" mass="34712">MIVKHSEQKNNVYTSQTINGFSVKAYLNVTTFNNGDATLGCSKVDFSKCNFKVTLQRDGKDHVLVQDNLKVIGLASTLNTIQQQAFYAGTDHVVKLGNGKSIVAFNIPLGGFLRVKDTDKLIVEVTMQEGVFPDANYLQNSYIEFKTLKSIGYEQYIPFIRTQNIQQGNTSEQFSIGSNVLRTAFINYDKTDFQNNVIVNMSVSSDRYVESLNYGDLINMKTASFSKLPSNLWGDAGAAFEADQSFLITDFTNQFNDLVLDVSFNGDQVAQSKNYLVWWSYKTDASIVQKAEQLASKHQDKLVADIAKATV</sequence>
<gene>
    <name evidence="1" type="ORF">GCM10023313_17200</name>
</gene>
<dbReference type="Proteomes" id="UP001501436">
    <property type="component" value="Unassembled WGS sequence"/>
</dbReference>
<protein>
    <submittedName>
        <fullName evidence="1">Uncharacterized protein</fullName>
    </submittedName>
</protein>
<proteinExistence type="predicted"/>